<reference evidence="2" key="1">
    <citation type="submission" date="2016-11" db="EMBL/GenBank/DDBJ databases">
        <authorList>
            <person name="Varghese N."/>
            <person name="Submissions S."/>
        </authorList>
    </citation>
    <scope>NUCLEOTIDE SEQUENCE [LARGE SCALE GENOMIC DNA]</scope>
    <source>
        <strain evidence="2">DSM 17456</strain>
    </source>
</reference>
<evidence type="ECO:0000313" key="2">
    <source>
        <dbReference type="Proteomes" id="UP000184694"/>
    </source>
</evidence>
<dbReference type="EMBL" id="FSRG01000004">
    <property type="protein sequence ID" value="SIN96757.1"/>
    <property type="molecule type" value="Genomic_DNA"/>
</dbReference>
<sequence>MSTSVRTYSPSLTSDQEVNAILGILVFDMLVKILRLFPSKDVLRIDNNHMYERLGANCYLTADISKLMKENASKQYKYGNRVYVEDSLSINLYHTDNRLNSLLSGGGEVYVIKDEANRLVWFKNEAQELSFPIAGRTSETEPFSLNIAESSYFTASQKITAKDFRDLNKLVHKEDFVLLEVVGDRIQGLRMEDGRRYSLDDVPDSIEQATPDMLLKSYHFLPIVGKDYDVRLANVDGAYVLHSQICFTPLVDIDVYEYVRPVQL</sequence>
<organism evidence="1 2">
    <name type="scientific">Halodesulfovibrio marinisediminis DSM 17456</name>
    <dbReference type="NCBI Taxonomy" id="1121457"/>
    <lineage>
        <taxon>Bacteria</taxon>
        <taxon>Pseudomonadati</taxon>
        <taxon>Thermodesulfobacteriota</taxon>
        <taxon>Desulfovibrionia</taxon>
        <taxon>Desulfovibrionales</taxon>
        <taxon>Desulfovibrionaceae</taxon>
        <taxon>Halodesulfovibrio</taxon>
    </lineage>
</organism>
<dbReference type="Proteomes" id="UP000184694">
    <property type="component" value="Unassembled WGS sequence"/>
</dbReference>
<evidence type="ECO:0000313" key="1">
    <source>
        <dbReference type="EMBL" id="SIN96757.1"/>
    </source>
</evidence>
<accession>A0A1N6FN63</accession>
<name>A0A1N6FN63_9BACT</name>
<protein>
    <submittedName>
        <fullName evidence="1">Uncharacterized protein</fullName>
    </submittedName>
</protein>
<dbReference type="RefSeq" id="WP_074216226.1">
    <property type="nucleotide sequence ID" value="NZ_FSRG01000004.1"/>
</dbReference>
<proteinExistence type="predicted"/>
<gene>
    <name evidence="1" type="ORF">SAMN02745161_1409</name>
</gene>
<dbReference type="AlphaFoldDB" id="A0A1N6FN63"/>
<keyword evidence="2" id="KW-1185">Reference proteome</keyword>